<protein>
    <recommendedName>
        <fullName evidence="3">Peptidase E</fullName>
    </recommendedName>
</protein>
<sequence>MKKTIFYLFFAVFFVTLTSFSVHKFYMGIYQVNYAPEKKMLQITTRIFVDDLDKALEKKYNKKLHLATDSESSAEVVLLKKYLAEKFSIKINGKPSPMKFLSKEMEGDVLVCYLSINGVSKINSLETYNSVLIDWNTEQQNITHFTILGEKQSFLFTESVTKQMLKF</sequence>
<dbReference type="Pfam" id="PF20420">
    <property type="entry name" value="DUF6702"/>
    <property type="match status" value="1"/>
</dbReference>
<dbReference type="RefSeq" id="WP_175513991.1">
    <property type="nucleotide sequence ID" value="NZ_FNMV01000009.1"/>
</dbReference>
<keyword evidence="2" id="KW-1185">Reference proteome</keyword>
<evidence type="ECO:0000313" key="2">
    <source>
        <dbReference type="Proteomes" id="UP000198569"/>
    </source>
</evidence>
<gene>
    <name evidence="1" type="ORF">SAMN05444338_10981</name>
</gene>
<accession>A0A1H3AW81</accession>
<evidence type="ECO:0000313" key="1">
    <source>
        <dbReference type="EMBL" id="SDX33865.1"/>
    </source>
</evidence>
<organism evidence="1 2">
    <name type="scientific">Flavobacterium degerlachei</name>
    <dbReference type="NCBI Taxonomy" id="229203"/>
    <lineage>
        <taxon>Bacteria</taxon>
        <taxon>Pseudomonadati</taxon>
        <taxon>Bacteroidota</taxon>
        <taxon>Flavobacteriia</taxon>
        <taxon>Flavobacteriales</taxon>
        <taxon>Flavobacteriaceae</taxon>
        <taxon>Flavobacterium</taxon>
    </lineage>
</organism>
<name>A0A1H3AW81_9FLAO</name>
<reference evidence="2" key="1">
    <citation type="submission" date="2016-10" db="EMBL/GenBank/DDBJ databases">
        <authorList>
            <person name="Varghese N."/>
            <person name="Submissions S."/>
        </authorList>
    </citation>
    <scope>NUCLEOTIDE SEQUENCE [LARGE SCALE GENOMIC DNA]</scope>
    <source>
        <strain evidence="2">DSM 15718</strain>
    </source>
</reference>
<dbReference type="AlphaFoldDB" id="A0A1H3AW81"/>
<evidence type="ECO:0008006" key="3">
    <source>
        <dbReference type="Google" id="ProtNLM"/>
    </source>
</evidence>
<dbReference type="STRING" id="229203.SAMN05444338_10981"/>
<dbReference type="Proteomes" id="UP000198569">
    <property type="component" value="Unassembled WGS sequence"/>
</dbReference>
<dbReference type="EMBL" id="FNMV01000009">
    <property type="protein sequence ID" value="SDX33865.1"/>
    <property type="molecule type" value="Genomic_DNA"/>
</dbReference>
<proteinExistence type="predicted"/>
<dbReference type="InterPro" id="IPR046525">
    <property type="entry name" value="DUF6702"/>
</dbReference>